<dbReference type="CDD" id="cd06992">
    <property type="entry name" value="cupin_GDO-like_C"/>
    <property type="match status" value="1"/>
</dbReference>
<keyword evidence="2" id="KW-0560">Oxidoreductase</keyword>
<keyword evidence="5" id="KW-1185">Reference proteome</keyword>
<evidence type="ECO:0000256" key="2">
    <source>
        <dbReference type="ARBA" id="ARBA00023002"/>
    </source>
</evidence>
<sequence length="374" mass="42540">MANSVSEEEIFNQYYEELEQDQLGPLWTKLRYMVTKEPAHDVEPYLWKWQTIHKHLLRSGELLPLGRDSERRVVYLQNPSLMKKGLIGYATNTLYAGIQLLLPGEVAPAHRHTQSAIRFIIEGDGAFTAVDGEKTYMEQGDLILTPSWTWHDHGHEGKEPMIWMDGLDVGLVRNLAGSFYEPHPDNAQPVTKPDNGSTLRYAGGSYRPVTERKKRGYPSPLLAYKWEKTKGTLHHLSQLQEADPFDGYAVDYINPLTGGSADPRIGTTMQKLPPGMHTQAHRHVHTAVYHVLEGTGYTVINGQKFEWSKGDFFVLPPWSWHEHVNAGSRDAYLFSINDRPVLEMLDLEKEQPYEEHNGNQPITGIFTPVVQESE</sequence>
<dbReference type="KEGG" id="pnp:IJ22_26160"/>
<organism evidence="4 5">
    <name type="scientific">Paenibacillus naphthalenovorans</name>
    <dbReference type="NCBI Taxonomy" id="162209"/>
    <lineage>
        <taxon>Bacteria</taxon>
        <taxon>Bacillati</taxon>
        <taxon>Bacillota</taxon>
        <taxon>Bacilli</taxon>
        <taxon>Bacillales</taxon>
        <taxon>Paenibacillaceae</taxon>
        <taxon>Paenibacillus</taxon>
    </lineage>
</organism>
<dbReference type="Pfam" id="PF07883">
    <property type="entry name" value="Cupin_2"/>
    <property type="match status" value="2"/>
</dbReference>
<dbReference type="InterPro" id="IPR013096">
    <property type="entry name" value="Cupin_2"/>
</dbReference>
<name>A0A0U2W6F0_9BACL</name>
<dbReference type="STRING" id="162209.IJ22_26160"/>
<dbReference type="InterPro" id="IPR014710">
    <property type="entry name" value="RmlC-like_jellyroll"/>
</dbReference>
<dbReference type="Gene3D" id="2.60.120.10">
    <property type="entry name" value="Jelly Rolls"/>
    <property type="match status" value="1"/>
</dbReference>
<dbReference type="InterPro" id="IPR047183">
    <property type="entry name" value="GDO-like"/>
</dbReference>
<reference evidence="4 5" key="2">
    <citation type="journal article" date="2016" name="Genome Announc.">
        <title>Complete Genome Sequences of Two Interactive Moderate Thermophiles, Paenibacillus napthalenovorans 32O-Y and Paenibacillus sp. 32O-W.</title>
        <authorList>
            <person name="Butler R.R.III."/>
            <person name="Wang J."/>
            <person name="Stark B.C."/>
            <person name="Pombert J.F."/>
        </authorList>
    </citation>
    <scope>NUCLEOTIDE SEQUENCE [LARGE SCALE GENOMIC DNA]</scope>
    <source>
        <strain evidence="4 5">32O-Y</strain>
    </source>
</reference>
<dbReference type="PATRIC" id="fig|162209.4.peg.2785"/>
<accession>A0A0U2W6F0</accession>
<feature type="region of interest" description="Disordered" evidence="3">
    <location>
        <begin position="354"/>
        <end position="374"/>
    </location>
</feature>
<evidence type="ECO:0000256" key="3">
    <source>
        <dbReference type="SAM" id="MobiDB-lite"/>
    </source>
</evidence>
<feature type="region of interest" description="Disordered" evidence="3">
    <location>
        <begin position="183"/>
        <end position="205"/>
    </location>
</feature>
<dbReference type="RefSeq" id="WP_062409065.1">
    <property type="nucleotide sequence ID" value="NZ_BJCS01000004.1"/>
</dbReference>
<evidence type="ECO:0000313" key="4">
    <source>
        <dbReference type="EMBL" id="ALS22989.1"/>
    </source>
</evidence>
<dbReference type="Proteomes" id="UP000061660">
    <property type="component" value="Chromosome"/>
</dbReference>
<dbReference type="GO" id="GO:0051213">
    <property type="term" value="F:dioxygenase activity"/>
    <property type="evidence" value="ECO:0007669"/>
    <property type="project" value="UniProtKB-KW"/>
</dbReference>
<dbReference type="PANTHER" id="PTHR41517">
    <property type="entry name" value="1,2-DIOXYGENASE PROTEIN-RELATED"/>
    <property type="match status" value="1"/>
</dbReference>
<keyword evidence="1 4" id="KW-0223">Dioxygenase</keyword>
<dbReference type="AlphaFoldDB" id="A0A0U2W6F0"/>
<gene>
    <name evidence="4" type="ORF">IJ22_26160</name>
</gene>
<proteinExistence type="predicted"/>
<evidence type="ECO:0000256" key="1">
    <source>
        <dbReference type="ARBA" id="ARBA00022964"/>
    </source>
</evidence>
<dbReference type="CDD" id="cd02216">
    <property type="entry name" value="cupin_GDO-like_N"/>
    <property type="match status" value="1"/>
</dbReference>
<evidence type="ECO:0000313" key="5">
    <source>
        <dbReference type="Proteomes" id="UP000061660"/>
    </source>
</evidence>
<reference evidence="5" key="1">
    <citation type="submission" date="2015-12" db="EMBL/GenBank/DDBJ databases">
        <title>Complete genome sequences of two moderately thermophilic Paenibacillus species.</title>
        <authorList>
            <person name="Butler R.III."/>
            <person name="Wang J."/>
            <person name="Stark B.C."/>
            <person name="Pombert J.-F."/>
        </authorList>
    </citation>
    <scope>NUCLEOTIDE SEQUENCE [LARGE SCALE GENOMIC DNA]</scope>
    <source>
        <strain evidence="5">32O-Y</strain>
    </source>
</reference>
<dbReference type="PANTHER" id="PTHR41517:SF1">
    <property type="entry name" value="CUPIN"/>
    <property type="match status" value="1"/>
</dbReference>
<dbReference type="InterPro" id="IPR011051">
    <property type="entry name" value="RmlC_Cupin_sf"/>
</dbReference>
<dbReference type="SUPFAM" id="SSF51182">
    <property type="entry name" value="RmlC-like cupins"/>
    <property type="match status" value="1"/>
</dbReference>
<protein>
    <submittedName>
        <fullName evidence="4">Gentisate 1,2-dioxygenase</fullName>
    </submittedName>
</protein>
<dbReference type="EMBL" id="CP013652">
    <property type="protein sequence ID" value="ALS22989.1"/>
    <property type="molecule type" value="Genomic_DNA"/>
</dbReference>